<evidence type="ECO:0000256" key="3">
    <source>
        <dbReference type="ARBA" id="ARBA00022806"/>
    </source>
</evidence>
<evidence type="ECO:0000259" key="11">
    <source>
        <dbReference type="PROSITE" id="PS51217"/>
    </source>
</evidence>
<dbReference type="InterPro" id="IPR014016">
    <property type="entry name" value="UvrD-like_ATP-bd"/>
</dbReference>
<evidence type="ECO:0000256" key="8">
    <source>
        <dbReference type="ARBA" id="ARBA00048988"/>
    </source>
</evidence>
<evidence type="ECO:0000256" key="9">
    <source>
        <dbReference type="PROSITE-ProRule" id="PRU00560"/>
    </source>
</evidence>
<evidence type="ECO:0000256" key="2">
    <source>
        <dbReference type="ARBA" id="ARBA00022801"/>
    </source>
</evidence>
<comment type="catalytic activity">
    <reaction evidence="8">
        <text>ATP + H2O = ADP + phosphate + H(+)</text>
        <dbReference type="Rhea" id="RHEA:13065"/>
        <dbReference type="ChEBI" id="CHEBI:15377"/>
        <dbReference type="ChEBI" id="CHEBI:15378"/>
        <dbReference type="ChEBI" id="CHEBI:30616"/>
        <dbReference type="ChEBI" id="CHEBI:43474"/>
        <dbReference type="ChEBI" id="CHEBI:456216"/>
        <dbReference type="EC" id="5.6.2.4"/>
    </reaction>
</comment>
<comment type="catalytic activity">
    <reaction evidence="6">
        <text>Couples ATP hydrolysis with the unwinding of duplex DNA by translocating in the 3'-5' direction.</text>
        <dbReference type="EC" id="5.6.2.4"/>
    </reaction>
</comment>
<dbReference type="GO" id="GO:0005524">
    <property type="term" value="F:ATP binding"/>
    <property type="evidence" value="ECO:0007669"/>
    <property type="project" value="UniProtKB-UniRule"/>
</dbReference>
<keyword evidence="3 9" id="KW-0347">Helicase</keyword>
<evidence type="ECO:0000259" key="10">
    <source>
        <dbReference type="PROSITE" id="PS51198"/>
    </source>
</evidence>
<evidence type="ECO:0000256" key="1">
    <source>
        <dbReference type="ARBA" id="ARBA00022741"/>
    </source>
</evidence>
<dbReference type="Gene3D" id="1.10.486.10">
    <property type="entry name" value="PCRA, domain 4"/>
    <property type="match status" value="1"/>
</dbReference>
<evidence type="ECO:0000313" key="12">
    <source>
        <dbReference type="EMBL" id="HHE04710.1"/>
    </source>
</evidence>
<keyword evidence="5" id="KW-0413">Isomerase</keyword>
<comment type="caution">
    <text evidence="12">The sequence shown here is derived from an EMBL/GenBank/DDBJ whole genome shotgun (WGS) entry which is preliminary data.</text>
</comment>
<dbReference type="GO" id="GO:0000725">
    <property type="term" value="P:recombinational repair"/>
    <property type="evidence" value="ECO:0007669"/>
    <property type="project" value="TreeGrafter"/>
</dbReference>
<dbReference type="InterPro" id="IPR000212">
    <property type="entry name" value="DNA_helicase_UvrD/REP"/>
</dbReference>
<dbReference type="PROSITE" id="PS51217">
    <property type="entry name" value="UVRD_HELICASE_CTER"/>
    <property type="match status" value="1"/>
</dbReference>
<comment type="caution">
    <text evidence="9">Lacks conserved residue(s) required for the propagation of feature annotation.</text>
</comment>
<accession>A0A7C5HBH1</accession>
<reference evidence="12" key="1">
    <citation type="journal article" date="2020" name="mSystems">
        <title>Genome- and Community-Level Interaction Insights into Carbon Utilization and Element Cycling Functions of Hydrothermarchaeota in Hydrothermal Sediment.</title>
        <authorList>
            <person name="Zhou Z."/>
            <person name="Liu Y."/>
            <person name="Xu W."/>
            <person name="Pan J."/>
            <person name="Luo Z.H."/>
            <person name="Li M."/>
        </authorList>
    </citation>
    <scope>NUCLEOTIDE SEQUENCE [LARGE SCALE GENOMIC DNA]</scope>
    <source>
        <strain evidence="12">HyVt-74</strain>
    </source>
</reference>
<protein>
    <recommendedName>
        <fullName evidence="7">DNA 3'-5' helicase</fullName>
        <ecNumber evidence="7">5.6.2.4</ecNumber>
    </recommendedName>
</protein>
<name>A0A7C5HBH1_UNCW3</name>
<dbReference type="Proteomes" id="UP000886110">
    <property type="component" value="Unassembled WGS sequence"/>
</dbReference>
<dbReference type="GO" id="GO:0016787">
    <property type="term" value="F:hydrolase activity"/>
    <property type="evidence" value="ECO:0007669"/>
    <property type="project" value="UniProtKB-UniRule"/>
</dbReference>
<evidence type="ECO:0000256" key="6">
    <source>
        <dbReference type="ARBA" id="ARBA00034617"/>
    </source>
</evidence>
<dbReference type="InterPro" id="IPR014017">
    <property type="entry name" value="DNA_helicase_UvrD-like_C"/>
</dbReference>
<evidence type="ECO:0000256" key="4">
    <source>
        <dbReference type="ARBA" id="ARBA00022840"/>
    </source>
</evidence>
<organism evidence="12">
    <name type="scientific">candidate division WOR-3 bacterium</name>
    <dbReference type="NCBI Taxonomy" id="2052148"/>
    <lineage>
        <taxon>Bacteria</taxon>
        <taxon>Bacteria division WOR-3</taxon>
    </lineage>
</organism>
<dbReference type="Pfam" id="PF00580">
    <property type="entry name" value="UvrD-helicase"/>
    <property type="match status" value="1"/>
</dbReference>
<dbReference type="PANTHER" id="PTHR11070:SF2">
    <property type="entry name" value="ATP-DEPENDENT DNA HELICASE SRS2"/>
    <property type="match status" value="1"/>
</dbReference>
<keyword evidence="4 9" id="KW-0067">ATP-binding</keyword>
<proteinExistence type="predicted"/>
<dbReference type="Gene3D" id="3.40.50.300">
    <property type="entry name" value="P-loop containing nucleotide triphosphate hydrolases"/>
    <property type="match status" value="2"/>
</dbReference>
<dbReference type="SUPFAM" id="SSF52540">
    <property type="entry name" value="P-loop containing nucleoside triphosphate hydrolases"/>
    <property type="match status" value="1"/>
</dbReference>
<dbReference type="PROSITE" id="PS51198">
    <property type="entry name" value="UVRD_HELICASE_ATP_BIND"/>
    <property type="match status" value="1"/>
</dbReference>
<dbReference type="GO" id="GO:0033202">
    <property type="term" value="C:DNA helicase complex"/>
    <property type="evidence" value="ECO:0007669"/>
    <property type="project" value="TreeGrafter"/>
</dbReference>
<feature type="domain" description="UvrD-like helicase C-terminal" evidence="11">
    <location>
        <begin position="65"/>
        <end position="327"/>
    </location>
</feature>
<dbReference type="AlphaFoldDB" id="A0A7C5HBH1"/>
<dbReference type="GO" id="GO:0005829">
    <property type="term" value="C:cytosol"/>
    <property type="evidence" value="ECO:0007669"/>
    <property type="project" value="TreeGrafter"/>
</dbReference>
<dbReference type="CDD" id="cd18807">
    <property type="entry name" value="SF1_C_UvrD"/>
    <property type="match status" value="1"/>
</dbReference>
<dbReference type="GO" id="GO:0003677">
    <property type="term" value="F:DNA binding"/>
    <property type="evidence" value="ECO:0007669"/>
    <property type="project" value="InterPro"/>
</dbReference>
<dbReference type="PANTHER" id="PTHR11070">
    <property type="entry name" value="UVRD / RECB / PCRA DNA HELICASE FAMILY MEMBER"/>
    <property type="match status" value="1"/>
</dbReference>
<dbReference type="CDD" id="cd17932">
    <property type="entry name" value="DEXQc_UvrD"/>
    <property type="match status" value="1"/>
</dbReference>
<sequence length="468" mass="54903">QDTNHAQYKILKLLTNKNRNLFVVGDDDQSIYGFRGADLNNILNFDKDFPKTTVYRLQRNYRSTPIILRAASEVVSFNNSRRGKDLWTKITGGEKITLFDGYSEEEEAEKLMRYIKKELKKRTMGDILICYRTNAQSRPIEESLRRRGIPYRIVKGIRFYERKEIKDLIGYIKFIVNRNDLTTLERIINTPPRGIGKVTLKKILSLSINDGYTLWEAIKTEGEENRRVKEFVKLIEYLETIESLDLLVNEIAIKSGYLEKLEEEGTPESQSRIENIRELLESITYFLKRNPYAEKEDFLNEVALLTDRDTYERGNEVNLMTIHNTKGLEFPVVFITGMVDGVFPHIRSLSEGNIEEERRLFYVGLTRAKEKIYLSYFKSRNFGSWGMNRMVPSQFLRELPSDTIKYEGEKPPNLMFKEENYNRKNEYVDHPFFGRGKIIKIEDGDKLVISFRGTIKRIKKSFFKGKEV</sequence>
<dbReference type="GO" id="GO:0043138">
    <property type="term" value="F:3'-5' DNA helicase activity"/>
    <property type="evidence" value="ECO:0007669"/>
    <property type="project" value="UniProtKB-EC"/>
</dbReference>
<feature type="non-terminal residue" evidence="12">
    <location>
        <position position="1"/>
    </location>
</feature>
<dbReference type="EC" id="5.6.2.4" evidence="7"/>
<keyword evidence="2 9" id="KW-0378">Hydrolase</keyword>
<dbReference type="InterPro" id="IPR027417">
    <property type="entry name" value="P-loop_NTPase"/>
</dbReference>
<dbReference type="Pfam" id="PF13361">
    <property type="entry name" value="UvrD_C"/>
    <property type="match status" value="1"/>
</dbReference>
<keyword evidence="1 9" id="KW-0547">Nucleotide-binding</keyword>
<dbReference type="EMBL" id="DRTB01000104">
    <property type="protein sequence ID" value="HHE04710.1"/>
    <property type="molecule type" value="Genomic_DNA"/>
</dbReference>
<evidence type="ECO:0000256" key="5">
    <source>
        <dbReference type="ARBA" id="ARBA00023235"/>
    </source>
</evidence>
<gene>
    <name evidence="12" type="ORF">ENL19_01450</name>
</gene>
<feature type="domain" description="UvrD-like helicase ATP-binding" evidence="10">
    <location>
        <begin position="1"/>
        <end position="64"/>
    </location>
</feature>
<evidence type="ECO:0000256" key="7">
    <source>
        <dbReference type="ARBA" id="ARBA00034808"/>
    </source>
</evidence>